<dbReference type="InterPro" id="IPR058781">
    <property type="entry name" value="HH_AprE-like"/>
</dbReference>
<dbReference type="PANTHER" id="PTHR30386">
    <property type="entry name" value="MEMBRANE FUSION SUBUNIT OF EMRAB-TOLC MULTIDRUG EFFLUX PUMP"/>
    <property type="match status" value="1"/>
</dbReference>
<evidence type="ECO:0000256" key="5">
    <source>
        <dbReference type="ARBA" id="ARBA00022519"/>
    </source>
</evidence>
<dbReference type="Gene3D" id="2.40.30.170">
    <property type="match status" value="1"/>
</dbReference>
<dbReference type="InterPro" id="IPR058982">
    <property type="entry name" value="Beta-barrel_AprE"/>
</dbReference>
<dbReference type="GO" id="GO:0005886">
    <property type="term" value="C:plasma membrane"/>
    <property type="evidence" value="ECO:0007669"/>
    <property type="project" value="UniProtKB-SubCell"/>
</dbReference>
<keyword evidence="5 9" id="KW-0997">Cell inner membrane</keyword>
<feature type="domain" description="AprE-like long alpha-helical hairpin" evidence="11">
    <location>
        <begin position="106"/>
        <end position="294"/>
    </location>
</feature>
<keyword evidence="10" id="KW-0175">Coiled coil</keyword>
<name>A0AA52EJ83_9PROT</name>
<evidence type="ECO:0000256" key="1">
    <source>
        <dbReference type="ARBA" id="ARBA00004377"/>
    </source>
</evidence>
<sequence length="448" mass="50409">MSKLTQWIEKIWQDFGPEDGLEKPDSLRVSVYGLWIAGLGFGFFLLWALFVPLSEGVVSQGSLVADGNRKTIQHLEGGIVAKVHIKEGEQVSQGQRLISLDQTRAEVRLNLLETRFLMTQAILDRLTAERSDLKKITWTAPAVPIRNERNKQGIRIAQENLFNARRDQLNGEIGILQEKVKQLEGQKKGFAAQLNAKKEELTYIQDELNRLEKLAKRGTVDLPRVLAQRKEKTQAEGMIARLNTDVSAAAIGISETRMQILQLTHDRRQDVEEKTMSVTEQLFELQEEFIAARDIYIRSEIIAPQAGKVIGLSVFTVGGVIPPGQPILDIVPMDGLFVRGRIKPTDADNVIATMPVRIRLSGLKQRTTPELKGTVMDVSGDAKKDDITGEQFFEVRIFISPEEFSRVKNETLLPGMPVEILIEAGKRTAMEYFLDPITDLVRRSMRED</sequence>
<keyword evidence="3 9" id="KW-0813">Transport</keyword>
<dbReference type="RefSeq" id="WP_310798890.1">
    <property type="nucleotide sequence ID" value="NZ_CP123872.1"/>
</dbReference>
<evidence type="ECO:0000256" key="6">
    <source>
        <dbReference type="ARBA" id="ARBA00022692"/>
    </source>
</evidence>
<keyword evidence="4 9" id="KW-1003">Cell membrane</keyword>
<proteinExistence type="inferred from homology"/>
<evidence type="ECO:0000313" key="13">
    <source>
        <dbReference type="EMBL" id="WND03041.1"/>
    </source>
</evidence>
<dbReference type="Proteomes" id="UP001268683">
    <property type="component" value="Chromosome"/>
</dbReference>
<dbReference type="EMBL" id="CP123872">
    <property type="protein sequence ID" value="WND03041.1"/>
    <property type="molecule type" value="Genomic_DNA"/>
</dbReference>
<dbReference type="KEGG" id="tmk:QGN29_01515"/>
<evidence type="ECO:0000256" key="2">
    <source>
        <dbReference type="ARBA" id="ARBA00009477"/>
    </source>
</evidence>
<evidence type="ECO:0000256" key="9">
    <source>
        <dbReference type="RuleBase" id="RU365093"/>
    </source>
</evidence>
<evidence type="ECO:0000256" key="4">
    <source>
        <dbReference type="ARBA" id="ARBA00022475"/>
    </source>
</evidence>
<evidence type="ECO:0000256" key="3">
    <source>
        <dbReference type="ARBA" id="ARBA00022448"/>
    </source>
</evidence>
<protein>
    <recommendedName>
        <fullName evidence="9">Membrane fusion protein (MFP) family protein</fullName>
    </recommendedName>
</protein>
<evidence type="ECO:0000259" key="12">
    <source>
        <dbReference type="Pfam" id="PF26002"/>
    </source>
</evidence>
<keyword evidence="14" id="KW-1185">Reference proteome</keyword>
<evidence type="ECO:0000256" key="7">
    <source>
        <dbReference type="ARBA" id="ARBA00022989"/>
    </source>
</evidence>
<comment type="similarity">
    <text evidence="2 9">Belongs to the membrane fusion protein (MFP) (TC 8.A.1) family.</text>
</comment>
<dbReference type="AlphaFoldDB" id="A0AA52EJ83"/>
<organism evidence="13 14">
    <name type="scientific">Temperatibacter marinus</name>
    <dbReference type="NCBI Taxonomy" id="1456591"/>
    <lineage>
        <taxon>Bacteria</taxon>
        <taxon>Pseudomonadati</taxon>
        <taxon>Pseudomonadota</taxon>
        <taxon>Alphaproteobacteria</taxon>
        <taxon>Kordiimonadales</taxon>
        <taxon>Temperatibacteraceae</taxon>
        <taxon>Temperatibacter</taxon>
    </lineage>
</organism>
<evidence type="ECO:0000256" key="8">
    <source>
        <dbReference type="ARBA" id="ARBA00023136"/>
    </source>
</evidence>
<gene>
    <name evidence="13" type="ORF">QGN29_01515</name>
</gene>
<comment type="subcellular location">
    <subcellularLocation>
        <location evidence="1 9">Cell inner membrane</location>
        <topology evidence="1 9">Single-pass membrane protein</topology>
    </subcellularLocation>
</comment>
<keyword evidence="8 9" id="KW-0472">Membrane</keyword>
<dbReference type="GO" id="GO:0015031">
    <property type="term" value="P:protein transport"/>
    <property type="evidence" value="ECO:0007669"/>
    <property type="project" value="InterPro"/>
</dbReference>
<evidence type="ECO:0000259" key="11">
    <source>
        <dbReference type="Pfam" id="PF25994"/>
    </source>
</evidence>
<feature type="domain" description="AprE-like beta-barrel" evidence="12">
    <location>
        <begin position="336"/>
        <end position="424"/>
    </location>
</feature>
<feature type="transmembrane region" description="Helical" evidence="9">
    <location>
        <begin position="31"/>
        <end position="50"/>
    </location>
</feature>
<keyword evidence="6 9" id="KW-0812">Transmembrane</keyword>
<dbReference type="NCBIfam" id="TIGR01843">
    <property type="entry name" value="type_I_hlyD"/>
    <property type="match status" value="1"/>
</dbReference>
<dbReference type="InterPro" id="IPR050739">
    <property type="entry name" value="MFP"/>
</dbReference>
<accession>A0AA52EJ83</accession>
<evidence type="ECO:0000256" key="10">
    <source>
        <dbReference type="SAM" id="Coils"/>
    </source>
</evidence>
<reference evidence="13" key="1">
    <citation type="submission" date="2023-04" db="EMBL/GenBank/DDBJ databases">
        <title>Complete genome sequence of Temperatibacter marinus.</title>
        <authorList>
            <person name="Rong J.-C."/>
            <person name="Yi M.-L."/>
            <person name="Zhao Q."/>
        </authorList>
    </citation>
    <scope>NUCLEOTIDE SEQUENCE</scope>
    <source>
        <strain evidence="13">NBRC 110045</strain>
    </source>
</reference>
<keyword evidence="7 9" id="KW-1133">Transmembrane helix</keyword>
<dbReference type="Pfam" id="PF25994">
    <property type="entry name" value="HH_AprE"/>
    <property type="match status" value="1"/>
</dbReference>
<dbReference type="PRINTS" id="PR01490">
    <property type="entry name" value="RTXTOXIND"/>
</dbReference>
<dbReference type="PANTHER" id="PTHR30386:SF17">
    <property type="entry name" value="ALKALINE PROTEASE SECRETION PROTEIN APRE"/>
    <property type="match status" value="1"/>
</dbReference>
<dbReference type="InterPro" id="IPR010129">
    <property type="entry name" value="T1SS_HlyD"/>
</dbReference>
<dbReference type="Pfam" id="PF26002">
    <property type="entry name" value="Beta-barrel_AprE"/>
    <property type="match status" value="1"/>
</dbReference>
<feature type="coiled-coil region" evidence="10">
    <location>
        <begin position="166"/>
        <end position="214"/>
    </location>
</feature>
<evidence type="ECO:0000313" key="14">
    <source>
        <dbReference type="Proteomes" id="UP001268683"/>
    </source>
</evidence>